<feature type="transmembrane region" description="Helical" evidence="8">
    <location>
        <begin position="240"/>
        <end position="258"/>
    </location>
</feature>
<feature type="domain" description="Heme-copper oxidase subunit III family profile" evidence="9">
    <location>
        <begin position="1"/>
        <end position="259"/>
    </location>
</feature>
<dbReference type="Pfam" id="PF00510">
    <property type="entry name" value="COX3"/>
    <property type="match status" value="1"/>
</dbReference>
<dbReference type="InterPro" id="IPR013833">
    <property type="entry name" value="Cyt_c_oxidase_su3_a-hlx"/>
</dbReference>
<feature type="transmembrane region" description="Helical" evidence="8">
    <location>
        <begin position="97"/>
        <end position="120"/>
    </location>
</feature>
<evidence type="ECO:0000256" key="5">
    <source>
        <dbReference type="ARBA" id="ARBA00022989"/>
    </source>
</evidence>
<evidence type="ECO:0000313" key="11">
    <source>
        <dbReference type="Proteomes" id="UP001348817"/>
    </source>
</evidence>
<evidence type="ECO:0000256" key="8">
    <source>
        <dbReference type="SAM" id="Phobius"/>
    </source>
</evidence>
<dbReference type="EMBL" id="AP025314">
    <property type="protein sequence ID" value="BDD10454.1"/>
    <property type="molecule type" value="Genomic_DNA"/>
</dbReference>
<dbReference type="PROSITE" id="PS50253">
    <property type="entry name" value="COX3"/>
    <property type="match status" value="1"/>
</dbReference>
<gene>
    <name evidence="10" type="ORF">FUAX_28860</name>
</gene>
<feature type="transmembrane region" description="Helical" evidence="8">
    <location>
        <begin position="132"/>
        <end position="152"/>
    </location>
</feature>
<keyword evidence="5 8" id="KW-1133">Transmembrane helix</keyword>
<dbReference type="InterPro" id="IPR035973">
    <property type="entry name" value="Cyt_c_oxidase_su3-like_sf"/>
</dbReference>
<dbReference type="RefSeq" id="WP_338392010.1">
    <property type="nucleotide sequence ID" value="NZ_AP025314.1"/>
</dbReference>
<name>A0AAU9CE70_9BACT</name>
<evidence type="ECO:0000256" key="7">
    <source>
        <dbReference type="RuleBase" id="RU003376"/>
    </source>
</evidence>
<feature type="transmembrane region" description="Helical" evidence="8">
    <location>
        <begin position="195"/>
        <end position="219"/>
    </location>
</feature>
<dbReference type="GO" id="GO:0004129">
    <property type="term" value="F:cytochrome-c oxidase activity"/>
    <property type="evidence" value="ECO:0007669"/>
    <property type="project" value="InterPro"/>
</dbReference>
<comment type="similarity">
    <text evidence="2 7">Belongs to the cytochrome c oxidase subunit 3 family.</text>
</comment>
<feature type="transmembrane region" description="Helical" evidence="8">
    <location>
        <begin position="30"/>
        <end position="53"/>
    </location>
</feature>
<keyword evidence="3" id="KW-1003">Cell membrane</keyword>
<evidence type="ECO:0000256" key="2">
    <source>
        <dbReference type="ARBA" id="ARBA00010581"/>
    </source>
</evidence>
<dbReference type="GO" id="GO:0019646">
    <property type="term" value="P:aerobic electron transport chain"/>
    <property type="evidence" value="ECO:0007669"/>
    <property type="project" value="InterPro"/>
</dbReference>
<dbReference type="InterPro" id="IPR024791">
    <property type="entry name" value="Cyt_c/ubiquinol_Oxase_su3"/>
</dbReference>
<evidence type="ECO:0000259" key="9">
    <source>
        <dbReference type="PROSITE" id="PS50253"/>
    </source>
</evidence>
<dbReference type="Gene3D" id="1.20.120.80">
    <property type="entry name" value="Cytochrome c oxidase, subunit III, four-helix bundle"/>
    <property type="match status" value="1"/>
</dbReference>
<dbReference type="GO" id="GO:0005886">
    <property type="term" value="C:plasma membrane"/>
    <property type="evidence" value="ECO:0007669"/>
    <property type="project" value="UniProtKB-SubCell"/>
</dbReference>
<protein>
    <submittedName>
        <fullName evidence="10">Bb3-type cytochrome oxidase subunit IV</fullName>
    </submittedName>
</protein>
<dbReference type="KEGG" id="fax:FUAX_28860"/>
<accession>A0AAU9CE70</accession>
<dbReference type="InterPro" id="IPR000298">
    <property type="entry name" value="Cyt_c_oxidase-like_su3"/>
</dbReference>
<keyword evidence="4 7" id="KW-0812">Transmembrane</keyword>
<evidence type="ECO:0000313" key="10">
    <source>
        <dbReference type="EMBL" id="BDD10454.1"/>
    </source>
</evidence>
<evidence type="ECO:0000256" key="1">
    <source>
        <dbReference type="ARBA" id="ARBA00004651"/>
    </source>
</evidence>
<sequence>MSANAAAVNEATTSRWGGGNQPMGISYGKIMMWFFLLSDAFTFAGLLITYGMIRYSFPGYPSEELVPDVFTPSAEYWPVPEEVFTAVPFLHGLNLPLVFVAIMSFILILSSVTMVLAVEAGHRNDKKAVEKWMLWTILGGITFLGCQAWEWSHFIHGTDVGMKVKTFANGVWETITVHGANLQANEYGPTVFGDLFFFITGFHGFHVFSGIMLLIIIFYNVVIGTYERRGHYEMVEKVGLYWHFVDLVWVFVFTFFYLI</sequence>
<evidence type="ECO:0000256" key="3">
    <source>
        <dbReference type="ARBA" id="ARBA00022475"/>
    </source>
</evidence>
<keyword evidence="11" id="KW-1185">Reference proteome</keyword>
<proteinExistence type="inferred from homology"/>
<keyword evidence="6 8" id="KW-0472">Membrane</keyword>
<evidence type="ECO:0000256" key="4">
    <source>
        <dbReference type="ARBA" id="ARBA00022692"/>
    </source>
</evidence>
<evidence type="ECO:0000256" key="6">
    <source>
        <dbReference type="ARBA" id="ARBA00023136"/>
    </source>
</evidence>
<dbReference type="PANTHER" id="PTHR11403:SF2">
    <property type="entry name" value="CYTOCHROME BO(3) UBIQUINOL OXIDASE SUBUNIT 3"/>
    <property type="match status" value="1"/>
</dbReference>
<dbReference type="SUPFAM" id="SSF81452">
    <property type="entry name" value="Cytochrome c oxidase subunit III-like"/>
    <property type="match status" value="1"/>
</dbReference>
<dbReference type="AlphaFoldDB" id="A0AAU9CE70"/>
<dbReference type="Proteomes" id="UP001348817">
    <property type="component" value="Chromosome"/>
</dbReference>
<organism evidence="10 11">
    <name type="scientific">Fulvitalea axinellae</name>
    <dbReference type="NCBI Taxonomy" id="1182444"/>
    <lineage>
        <taxon>Bacteria</taxon>
        <taxon>Pseudomonadati</taxon>
        <taxon>Bacteroidota</taxon>
        <taxon>Cytophagia</taxon>
        <taxon>Cytophagales</taxon>
        <taxon>Persicobacteraceae</taxon>
        <taxon>Fulvitalea</taxon>
    </lineage>
</organism>
<comment type="subcellular location">
    <subcellularLocation>
        <location evidence="1 7">Cell membrane</location>
        <topology evidence="1 7">Multi-pass membrane protein</topology>
    </subcellularLocation>
</comment>
<dbReference type="PANTHER" id="PTHR11403">
    <property type="entry name" value="CYTOCHROME C OXIDASE SUBUNIT III"/>
    <property type="match status" value="1"/>
</dbReference>
<reference evidence="10 11" key="1">
    <citation type="submission" date="2021-12" db="EMBL/GenBank/DDBJ databases">
        <title>Genome sequencing of bacteria with rrn-lacking chromosome and rrn-plasmid.</title>
        <authorList>
            <person name="Anda M."/>
            <person name="Iwasaki W."/>
        </authorList>
    </citation>
    <scope>NUCLEOTIDE SEQUENCE [LARGE SCALE GENOMIC DNA]</scope>
    <source>
        <strain evidence="10 11">DSM 100852</strain>
    </source>
</reference>